<reference evidence="3" key="1">
    <citation type="submission" date="2018-05" db="EMBL/GenBank/DDBJ databases">
        <authorList>
            <person name="Lanie J.A."/>
            <person name="Ng W.-L."/>
            <person name="Kazmierczak K.M."/>
            <person name="Andrzejewski T.M."/>
            <person name="Davidsen T.M."/>
            <person name="Wayne K.J."/>
            <person name="Tettelin H."/>
            <person name="Glass J.I."/>
            <person name="Rusch D."/>
            <person name="Podicherti R."/>
            <person name="Tsui H.-C.T."/>
            <person name="Winkler M.E."/>
        </authorList>
    </citation>
    <scope>NUCLEOTIDE SEQUENCE</scope>
</reference>
<feature type="non-terminal residue" evidence="3">
    <location>
        <position position="1"/>
    </location>
</feature>
<evidence type="ECO:0000256" key="1">
    <source>
        <dbReference type="ARBA" id="ARBA00006100"/>
    </source>
</evidence>
<feature type="non-terminal residue" evidence="3">
    <location>
        <position position="309"/>
    </location>
</feature>
<dbReference type="SMART" id="SM00729">
    <property type="entry name" value="Elp3"/>
    <property type="match status" value="1"/>
</dbReference>
<comment type="similarity">
    <text evidence="1">Belongs to the anaerobic coproporphyrinogen-III oxidase family. HemW subfamily.</text>
</comment>
<dbReference type="InterPro" id="IPR058240">
    <property type="entry name" value="rSAM_sf"/>
</dbReference>
<dbReference type="GO" id="GO:0006779">
    <property type="term" value="P:porphyrin-containing compound biosynthetic process"/>
    <property type="evidence" value="ECO:0007669"/>
    <property type="project" value="InterPro"/>
</dbReference>
<dbReference type="SUPFAM" id="SSF102114">
    <property type="entry name" value="Radical SAM enzymes"/>
    <property type="match status" value="1"/>
</dbReference>
<dbReference type="EMBL" id="UINC01130360">
    <property type="protein sequence ID" value="SVD11379.1"/>
    <property type="molecule type" value="Genomic_DNA"/>
</dbReference>
<organism evidence="3">
    <name type="scientific">marine metagenome</name>
    <dbReference type="NCBI Taxonomy" id="408172"/>
    <lineage>
        <taxon>unclassified sequences</taxon>
        <taxon>metagenomes</taxon>
        <taxon>ecological metagenomes</taxon>
    </lineage>
</organism>
<dbReference type="PANTHER" id="PTHR13932">
    <property type="entry name" value="COPROPORPHYRINIGEN III OXIDASE"/>
    <property type="match status" value="1"/>
</dbReference>
<evidence type="ECO:0000313" key="3">
    <source>
        <dbReference type="EMBL" id="SVD11379.1"/>
    </source>
</evidence>
<proteinExistence type="inferred from homology"/>
<dbReference type="NCBIfam" id="TIGR00539">
    <property type="entry name" value="hemN_rel"/>
    <property type="match status" value="1"/>
</dbReference>
<accession>A0A382SNC0</accession>
<dbReference type="PROSITE" id="PS51918">
    <property type="entry name" value="RADICAL_SAM"/>
    <property type="match status" value="1"/>
</dbReference>
<dbReference type="InterPro" id="IPR004559">
    <property type="entry name" value="HemW-like"/>
</dbReference>
<dbReference type="GO" id="GO:0005739">
    <property type="term" value="C:mitochondrion"/>
    <property type="evidence" value="ECO:0007669"/>
    <property type="project" value="TreeGrafter"/>
</dbReference>
<protein>
    <recommendedName>
        <fullName evidence="2">Radical SAM core domain-containing protein</fullName>
    </recommendedName>
</protein>
<dbReference type="InterPro" id="IPR007197">
    <property type="entry name" value="rSAM"/>
</dbReference>
<dbReference type="GO" id="GO:0004109">
    <property type="term" value="F:coproporphyrinogen oxidase activity"/>
    <property type="evidence" value="ECO:0007669"/>
    <property type="project" value="InterPro"/>
</dbReference>
<dbReference type="PANTHER" id="PTHR13932:SF5">
    <property type="entry name" value="RADICAL S-ADENOSYL METHIONINE DOMAIN-CONTAINING PROTEIN 1, MITOCHONDRIAL"/>
    <property type="match status" value="1"/>
</dbReference>
<name>A0A382SNC0_9ZZZZ</name>
<dbReference type="AlphaFoldDB" id="A0A382SNC0"/>
<sequence length="309" mass="34461">CDFNSHVERSVEPSDWSKAIGYQITEGANLLGRRSINSIFFGGGTPSLMQPQIVAEVINHIEKKWHVPRSAEISLEANPNSSDSTKFSDFRRAGINRLSLGVQSLDNKNLQFLGRQHSSEEAIRAAETAREIFPRSSIDLIYSLPGQTIDTWRKELAEALKIMGDHISLYQLTVEKGTPFYAMQRNGDLTLPGDDKAVQLYSLTQDMLNASGFPAYEISNHARPGGESHHNLSYWLYKDYLGVGPGAHSRLTLDNKVCALAQVPSPAKWLQEHQTGMSIDERSEELSVLQCVREMVMMGLRLTSGINKK</sequence>
<dbReference type="GO" id="GO:0051539">
    <property type="term" value="F:4 iron, 4 sulfur cluster binding"/>
    <property type="evidence" value="ECO:0007669"/>
    <property type="project" value="InterPro"/>
</dbReference>
<gene>
    <name evidence="3" type="ORF">METZ01_LOCUS364233</name>
</gene>
<dbReference type="InterPro" id="IPR034505">
    <property type="entry name" value="Coproporphyrinogen-III_oxidase"/>
</dbReference>
<dbReference type="Pfam" id="PF04055">
    <property type="entry name" value="Radical_SAM"/>
    <property type="match status" value="1"/>
</dbReference>
<evidence type="ECO:0000259" key="2">
    <source>
        <dbReference type="PROSITE" id="PS51918"/>
    </source>
</evidence>
<dbReference type="InterPro" id="IPR006638">
    <property type="entry name" value="Elp3/MiaA/NifB-like_rSAM"/>
</dbReference>
<dbReference type="Gene3D" id="3.30.750.200">
    <property type="match status" value="1"/>
</dbReference>
<feature type="domain" description="Radical SAM core" evidence="2">
    <location>
        <begin position="1"/>
        <end position="214"/>
    </location>
</feature>